<dbReference type="AlphaFoldDB" id="A0A1E3HXQ6"/>
<dbReference type="RefSeq" id="XP_018995674.1">
    <property type="nucleotide sequence ID" value="XM_019137005.1"/>
</dbReference>
<dbReference type="EMBL" id="AWGJ01000004">
    <property type="protein sequence ID" value="ODN81108.1"/>
    <property type="molecule type" value="Genomic_DNA"/>
</dbReference>
<comment type="caution">
    <text evidence="1">The sequence shown here is derived from an EMBL/GenBank/DDBJ whole genome shotgun (WGS) entry which is preliminary data.</text>
</comment>
<dbReference type="GeneID" id="30154510"/>
<dbReference type="OrthoDB" id="10630524at2759"/>
<sequence length="178" mass="20026">MRRDRPMVASLQTLVLECDDLTIPPSDDLLYLLETGLPDHLVEISLALPLVSVPPHNTTLAHNIMQVVMGAISHIDKVILRNVHLNSRICLPTKCNVLIIHVREDCPWDNMADDDAMSMIEREIGDANDSLKDTVIHFVEFGATFDTGGRARQSSWKRRLGKLSRPRPSFHVITRSIT</sequence>
<gene>
    <name evidence="1" type="ORF">L202_03201</name>
</gene>
<accession>A0A1E3HXQ6</accession>
<keyword evidence="2" id="KW-1185">Reference proteome</keyword>
<protein>
    <submittedName>
        <fullName evidence="1">Uncharacterized protein</fullName>
    </submittedName>
</protein>
<evidence type="ECO:0000313" key="2">
    <source>
        <dbReference type="Proteomes" id="UP000094065"/>
    </source>
</evidence>
<organism evidence="1 2">
    <name type="scientific">Cryptococcus amylolentus CBS 6039</name>
    <dbReference type="NCBI Taxonomy" id="1295533"/>
    <lineage>
        <taxon>Eukaryota</taxon>
        <taxon>Fungi</taxon>
        <taxon>Dikarya</taxon>
        <taxon>Basidiomycota</taxon>
        <taxon>Agaricomycotina</taxon>
        <taxon>Tremellomycetes</taxon>
        <taxon>Tremellales</taxon>
        <taxon>Cryptococcaceae</taxon>
        <taxon>Cryptococcus</taxon>
    </lineage>
</organism>
<reference evidence="1 2" key="1">
    <citation type="submission" date="2016-06" db="EMBL/GenBank/DDBJ databases">
        <title>Evolution of pathogenesis and genome organization in the Tremellales.</title>
        <authorList>
            <person name="Cuomo C."/>
            <person name="Litvintseva A."/>
            <person name="Heitman J."/>
            <person name="Chen Y."/>
            <person name="Sun S."/>
            <person name="Springer D."/>
            <person name="Dromer F."/>
            <person name="Young S."/>
            <person name="Zeng Q."/>
            <person name="Chapman S."/>
            <person name="Gujja S."/>
            <person name="Saif S."/>
            <person name="Birren B."/>
        </authorList>
    </citation>
    <scope>NUCLEOTIDE SEQUENCE [LARGE SCALE GENOMIC DNA]</scope>
    <source>
        <strain evidence="1 2">CBS 6039</strain>
    </source>
</reference>
<name>A0A1E3HXQ6_9TREE</name>
<dbReference type="Proteomes" id="UP000094065">
    <property type="component" value="Unassembled WGS sequence"/>
</dbReference>
<proteinExistence type="predicted"/>
<evidence type="ECO:0000313" key="1">
    <source>
        <dbReference type="EMBL" id="ODN81108.1"/>
    </source>
</evidence>